<protein>
    <submittedName>
        <fullName evidence="2">Uncharacterized protein</fullName>
    </submittedName>
</protein>
<evidence type="ECO:0000313" key="2">
    <source>
        <dbReference type="EMBL" id="MBF4501954.1"/>
    </source>
</evidence>
<accession>A0A8J7KTV0</accession>
<gene>
    <name evidence="2" type="ORF">IRY55_11315</name>
</gene>
<organism evidence="2 3">
    <name type="scientific">Savagea serpentis</name>
    <dbReference type="NCBI Taxonomy" id="2785297"/>
    <lineage>
        <taxon>Bacteria</taxon>
        <taxon>Bacillati</taxon>
        <taxon>Bacillota</taxon>
        <taxon>Bacilli</taxon>
        <taxon>Bacillales</taxon>
        <taxon>Caryophanaceae</taxon>
        <taxon>Savagea</taxon>
    </lineage>
</organism>
<keyword evidence="3" id="KW-1185">Reference proteome</keyword>
<name>A0A8J7KTV0_9BACL</name>
<dbReference type="EMBL" id="JADKPV010000006">
    <property type="protein sequence ID" value="MBF4501954.1"/>
    <property type="molecule type" value="Genomic_DNA"/>
</dbReference>
<dbReference type="RefSeq" id="WP_194563433.1">
    <property type="nucleotide sequence ID" value="NZ_JADKPV010000006.1"/>
</dbReference>
<comment type="caution">
    <text evidence="2">The sequence shown here is derived from an EMBL/GenBank/DDBJ whole genome shotgun (WGS) entry which is preliminary data.</text>
</comment>
<sequence>MNEVLARYIRIVSVVGALLIVLIPFLFRTPTPVALKIIFGLLVVLFIVLSIRMLSVKRAMDDAPR</sequence>
<dbReference type="Proteomes" id="UP000622653">
    <property type="component" value="Unassembled WGS sequence"/>
</dbReference>
<keyword evidence="1" id="KW-0472">Membrane</keyword>
<keyword evidence="1" id="KW-1133">Transmembrane helix</keyword>
<evidence type="ECO:0000313" key="3">
    <source>
        <dbReference type="Proteomes" id="UP000622653"/>
    </source>
</evidence>
<reference evidence="2" key="1">
    <citation type="submission" date="2020-11" db="EMBL/GenBank/DDBJ databases">
        <title>Multidrug resistant novel bacterium Savagea serpentis sp. nov., isolated from the scats of a vine snake (Ahaetulla nasuta).</title>
        <authorList>
            <person name="Venkata Ramana V."/>
            <person name="Vikas Patil S."/>
            <person name="Yogita Lugani V."/>
        </authorList>
    </citation>
    <scope>NUCLEOTIDE SEQUENCE</scope>
    <source>
        <strain evidence="2">SN6</strain>
    </source>
</reference>
<proteinExistence type="predicted"/>
<feature type="transmembrane region" description="Helical" evidence="1">
    <location>
        <begin position="7"/>
        <end position="27"/>
    </location>
</feature>
<keyword evidence="1" id="KW-0812">Transmembrane</keyword>
<evidence type="ECO:0000256" key="1">
    <source>
        <dbReference type="SAM" id="Phobius"/>
    </source>
</evidence>
<feature type="transmembrane region" description="Helical" evidence="1">
    <location>
        <begin position="33"/>
        <end position="55"/>
    </location>
</feature>
<dbReference type="AlphaFoldDB" id="A0A8J7KTV0"/>